<dbReference type="AlphaFoldDB" id="A0A1H1SLN0"/>
<organism evidence="7 8">
    <name type="scientific">Paraoerskovia marina</name>
    <dbReference type="NCBI Taxonomy" id="545619"/>
    <lineage>
        <taxon>Bacteria</taxon>
        <taxon>Bacillati</taxon>
        <taxon>Actinomycetota</taxon>
        <taxon>Actinomycetes</taxon>
        <taxon>Micrococcales</taxon>
        <taxon>Cellulomonadaceae</taxon>
        <taxon>Paraoerskovia</taxon>
    </lineage>
</organism>
<feature type="transmembrane region" description="Helical" evidence="6">
    <location>
        <begin position="57"/>
        <end position="79"/>
    </location>
</feature>
<evidence type="ECO:0000256" key="3">
    <source>
        <dbReference type="ARBA" id="ARBA00022692"/>
    </source>
</evidence>
<proteinExistence type="predicted"/>
<dbReference type="CDD" id="cd16914">
    <property type="entry name" value="EcfT"/>
    <property type="match status" value="1"/>
</dbReference>
<protein>
    <submittedName>
        <fullName evidence="7">Energy-coupling factor transport system permease protein</fullName>
    </submittedName>
</protein>
<dbReference type="GO" id="GO:0005886">
    <property type="term" value="C:plasma membrane"/>
    <property type="evidence" value="ECO:0007669"/>
    <property type="project" value="UniProtKB-ARBA"/>
</dbReference>
<evidence type="ECO:0000256" key="2">
    <source>
        <dbReference type="ARBA" id="ARBA00022475"/>
    </source>
</evidence>
<evidence type="ECO:0000313" key="7">
    <source>
        <dbReference type="EMBL" id="SDS48885.1"/>
    </source>
</evidence>
<dbReference type="OrthoDB" id="6400at2"/>
<feature type="transmembrane region" description="Helical" evidence="6">
    <location>
        <begin position="20"/>
        <end position="50"/>
    </location>
</feature>
<evidence type="ECO:0000256" key="1">
    <source>
        <dbReference type="ARBA" id="ARBA00004141"/>
    </source>
</evidence>
<reference evidence="8" key="1">
    <citation type="submission" date="2016-10" db="EMBL/GenBank/DDBJ databases">
        <authorList>
            <person name="Varghese N."/>
            <person name="Submissions S."/>
        </authorList>
    </citation>
    <scope>NUCLEOTIDE SEQUENCE [LARGE SCALE GENOMIC DNA]</scope>
    <source>
        <strain evidence="8">DSM 22126</strain>
    </source>
</reference>
<dbReference type="Pfam" id="PF02361">
    <property type="entry name" value="CbiQ"/>
    <property type="match status" value="1"/>
</dbReference>
<dbReference type="InterPro" id="IPR051611">
    <property type="entry name" value="ECF_transporter_component"/>
</dbReference>
<dbReference type="PANTHER" id="PTHR34857:SF2">
    <property type="entry name" value="SLL0384 PROTEIN"/>
    <property type="match status" value="1"/>
</dbReference>
<evidence type="ECO:0000256" key="6">
    <source>
        <dbReference type="SAM" id="Phobius"/>
    </source>
</evidence>
<dbReference type="RefSeq" id="WP_083372213.1">
    <property type="nucleotide sequence ID" value="NZ_LT629776.1"/>
</dbReference>
<keyword evidence="2" id="KW-1003">Cell membrane</keyword>
<dbReference type="Proteomes" id="UP000185663">
    <property type="component" value="Chromosome I"/>
</dbReference>
<dbReference type="InterPro" id="IPR003339">
    <property type="entry name" value="ABC/ECF_trnsptr_transmembrane"/>
</dbReference>
<dbReference type="STRING" id="545619.SAMN04489860_1665"/>
<gene>
    <name evidence="7" type="ORF">SAMN04489860_1665</name>
</gene>
<dbReference type="eggNOG" id="COG0619">
    <property type="taxonomic scope" value="Bacteria"/>
</dbReference>
<evidence type="ECO:0000256" key="4">
    <source>
        <dbReference type="ARBA" id="ARBA00022989"/>
    </source>
</evidence>
<feature type="transmembrane region" description="Helical" evidence="6">
    <location>
        <begin position="99"/>
        <end position="121"/>
    </location>
</feature>
<accession>A0A1H1SLN0</accession>
<evidence type="ECO:0000313" key="8">
    <source>
        <dbReference type="Proteomes" id="UP000185663"/>
    </source>
</evidence>
<keyword evidence="3 6" id="KW-0812">Transmembrane</keyword>
<name>A0A1H1SLN0_9CELL</name>
<keyword evidence="4 6" id="KW-1133">Transmembrane helix</keyword>
<dbReference type="PANTHER" id="PTHR34857">
    <property type="entry name" value="SLL0384 PROTEIN"/>
    <property type="match status" value="1"/>
</dbReference>
<dbReference type="EMBL" id="LT629776">
    <property type="protein sequence ID" value="SDS48885.1"/>
    <property type="molecule type" value="Genomic_DNA"/>
</dbReference>
<keyword evidence="8" id="KW-1185">Reference proteome</keyword>
<keyword evidence="5 6" id="KW-0472">Membrane</keyword>
<evidence type="ECO:0000256" key="5">
    <source>
        <dbReference type="ARBA" id="ARBA00023136"/>
    </source>
</evidence>
<sequence length="263" mass="26600">MTARTSAFGRWNPTVKLGTLLAASAVIVAVTDPWTPTILWAAAVCAAVVAGRVPPRTLAGAHAALLAFALSIFVGNVLLRSAGDVVAVVGPVRVTDHGLDVAAALAIRVFYLGVISVILVATTDPVRLMTSLHQHARVPAGATFAVLAGMRVLEQLPAEWTTIRCAQALRDPGHEPGRLPTGVRATGAATFTLLVGAVRRAERISVALEARGLGSGPRTLAHPVPLGPGDVALAAAVGGTVTTVLVIGAAAGWLTGPGALTAG</sequence>
<comment type="subcellular location">
    <subcellularLocation>
        <location evidence="1">Membrane</location>
        <topology evidence="1">Multi-pass membrane protein</topology>
    </subcellularLocation>
</comment>